<feature type="transmembrane region" description="Helical" evidence="2">
    <location>
        <begin position="7"/>
        <end position="27"/>
    </location>
</feature>
<dbReference type="AlphaFoldDB" id="A0A3Q2DI38"/>
<feature type="compositionally biased region" description="Low complexity" evidence="1">
    <location>
        <begin position="908"/>
        <end position="922"/>
    </location>
</feature>
<dbReference type="Pfam" id="PF15262">
    <property type="entry name" value="DUF4592"/>
    <property type="match status" value="1"/>
</dbReference>
<reference evidence="4" key="2">
    <citation type="submission" date="2025-09" db="UniProtKB">
        <authorList>
            <consortium name="Ensembl"/>
        </authorList>
    </citation>
    <scope>IDENTIFICATION</scope>
</reference>
<feature type="compositionally biased region" description="Basic and acidic residues" evidence="1">
    <location>
        <begin position="593"/>
        <end position="614"/>
    </location>
</feature>
<feature type="compositionally biased region" description="Basic residues" evidence="1">
    <location>
        <begin position="234"/>
        <end position="246"/>
    </location>
</feature>
<feature type="compositionally biased region" description="Acidic residues" evidence="1">
    <location>
        <begin position="489"/>
        <end position="527"/>
    </location>
</feature>
<feature type="compositionally biased region" description="Basic and acidic residues" evidence="1">
    <location>
        <begin position="820"/>
        <end position="830"/>
    </location>
</feature>
<keyword evidence="2" id="KW-0472">Membrane</keyword>
<feature type="compositionally biased region" description="Low complexity" evidence="1">
    <location>
        <begin position="359"/>
        <end position="375"/>
    </location>
</feature>
<dbReference type="PANTHER" id="PTHR47743:SF2">
    <property type="entry name" value="ACROSOMAL PROTEIN KIAA1210"/>
    <property type="match status" value="1"/>
</dbReference>
<keyword evidence="5" id="KW-1185">Reference proteome</keyword>
<feature type="compositionally biased region" description="Acidic residues" evidence="1">
    <location>
        <begin position="319"/>
        <end position="328"/>
    </location>
</feature>
<feature type="compositionally biased region" description="Acidic residues" evidence="1">
    <location>
        <begin position="665"/>
        <end position="681"/>
    </location>
</feature>
<dbReference type="InterPro" id="IPR028030">
    <property type="entry name" value="DUF4592"/>
</dbReference>
<keyword evidence="2" id="KW-1133">Transmembrane helix</keyword>
<feature type="compositionally biased region" description="Polar residues" evidence="1">
    <location>
        <begin position="61"/>
        <end position="78"/>
    </location>
</feature>
<feature type="compositionally biased region" description="Basic and acidic residues" evidence="1">
    <location>
        <begin position="1080"/>
        <end position="1090"/>
    </location>
</feature>
<keyword evidence="2" id="KW-0812">Transmembrane</keyword>
<feature type="compositionally biased region" description="Polar residues" evidence="1">
    <location>
        <begin position="396"/>
        <end position="408"/>
    </location>
</feature>
<feature type="compositionally biased region" description="Low complexity" evidence="1">
    <location>
        <begin position="845"/>
        <end position="855"/>
    </location>
</feature>
<feature type="region of interest" description="Disordered" evidence="1">
    <location>
        <begin position="149"/>
        <end position="205"/>
    </location>
</feature>
<protein>
    <submittedName>
        <fullName evidence="4">FK506-binding protein 5-like</fullName>
    </submittedName>
</protein>
<feature type="compositionally biased region" description="Acidic residues" evidence="1">
    <location>
        <begin position="555"/>
        <end position="568"/>
    </location>
</feature>
<feature type="domain" description="DUF4592" evidence="3">
    <location>
        <begin position="134"/>
        <end position="239"/>
    </location>
</feature>
<feature type="compositionally biased region" description="Low complexity" evidence="1">
    <location>
        <begin position="736"/>
        <end position="745"/>
    </location>
</feature>
<dbReference type="GeneTree" id="ENSGT00940000163031"/>
<organism evidence="4 5">
    <name type="scientific">Cyprinodon variegatus</name>
    <name type="common">Sheepshead minnow</name>
    <dbReference type="NCBI Taxonomy" id="28743"/>
    <lineage>
        <taxon>Eukaryota</taxon>
        <taxon>Metazoa</taxon>
        <taxon>Chordata</taxon>
        <taxon>Craniata</taxon>
        <taxon>Vertebrata</taxon>
        <taxon>Euteleostomi</taxon>
        <taxon>Actinopterygii</taxon>
        <taxon>Neopterygii</taxon>
        <taxon>Teleostei</taxon>
        <taxon>Neoteleostei</taxon>
        <taxon>Acanthomorphata</taxon>
        <taxon>Ovalentaria</taxon>
        <taxon>Atherinomorphae</taxon>
        <taxon>Cyprinodontiformes</taxon>
        <taxon>Cyprinodontidae</taxon>
        <taxon>Cyprinodon</taxon>
    </lineage>
</organism>
<feature type="compositionally biased region" description="Polar residues" evidence="1">
    <location>
        <begin position="751"/>
        <end position="770"/>
    </location>
</feature>
<evidence type="ECO:0000313" key="4">
    <source>
        <dbReference type="Ensembl" id="ENSCVAP00000018339.1"/>
    </source>
</evidence>
<feature type="compositionally biased region" description="Acidic residues" evidence="1">
    <location>
        <begin position="294"/>
        <end position="304"/>
    </location>
</feature>
<dbReference type="Ensembl" id="ENSCVAT00000027245.1">
    <property type="protein sequence ID" value="ENSCVAP00000018339.1"/>
    <property type="gene ID" value="ENSCVAG00000021566.1"/>
</dbReference>
<feature type="compositionally biased region" description="Acidic residues" evidence="1">
    <location>
        <begin position="535"/>
        <end position="545"/>
    </location>
</feature>
<evidence type="ECO:0000259" key="3">
    <source>
        <dbReference type="Pfam" id="PF15262"/>
    </source>
</evidence>
<feature type="compositionally biased region" description="Acidic residues" evidence="1">
    <location>
        <begin position="577"/>
        <end position="592"/>
    </location>
</feature>
<accession>A0A3Q2DI38</accession>
<feature type="compositionally biased region" description="Acidic residues" evidence="1">
    <location>
        <begin position="688"/>
        <end position="697"/>
    </location>
</feature>
<feature type="compositionally biased region" description="Acidic residues" evidence="1">
    <location>
        <begin position="615"/>
        <end position="624"/>
    </location>
</feature>
<dbReference type="PANTHER" id="PTHR47743">
    <property type="entry name" value="KIAA1210 / KIAA1211 FAMILY MEMBER"/>
    <property type="match status" value="1"/>
</dbReference>
<feature type="compositionally biased region" description="Acidic residues" evidence="1">
    <location>
        <begin position="786"/>
        <end position="803"/>
    </location>
</feature>
<dbReference type="OMA" id="WWENEEN"/>
<dbReference type="InterPro" id="IPR026713">
    <property type="entry name" value="CRACD-like"/>
</dbReference>
<sequence length="1233" mass="133238">MSDLLRNIPYISVTLFIITLNFFFFFFSGKKKSKFQTFKKLFARKKRKEPQSAGVEDGLKGSQSSDDVSKASENNALTRSEKDKGSGSKISLGNKALSHDSVFVSDSSEANEGLGASQDSISGKVKSLQLQLKQAIRLGSPPSLMCVKKSDDAGTMSEDDGLPCSPPDFTPLHSVKGNGDRNSSNSLHRIDGDEQPSCAASSRAVSPLVVPGDFSQPASPFVCLDNSAAKHKLGLRNKACNKRKPARRLELKAEGDSAVEEELTVSMIEAEVSEEQEPQRAEDESGDQLKPTVESEEEEDDEDSEAKKDSSEFPRVDKEGEDEPEAEQDVSHAPDASCPPESPVSSLSEEEASDDLHVHSSSSSSSSCSLDSPSVTPEPPAGPREHLTDPPGFSDSADNQYESDSSSGEDMVQESREEDGSFLEEVLSSLKASHSPDVEIRGFDLEVEKTEEKQVETDERVEIKGEEAEVEDSAGCEAAVWCPATSDQTAEENEQQQEEEEEENEVEEEEEEEVPLNSQQEEEVVVEEEVKSTEEETEEEEEEEIIVERFLQHSDEEEAEGGESEEENNVVLSETVSQEETEEGKENPEEEKAETVEEKWEDRQEEEGGAKVDVVEEGEDEEELREVVHESEDEEAQRGSPLQGAAEEDDAATNTDDGVPARRDEEEEMLKEDSGPEEEEEVMLRDQESEDEEEQEVEGGALDVKQEELEQEREETSPLIYVDPVEASSKPPPLPLSESRSSSQSDEAPISSPSKTSSLNINLVSPTAEKTASPLELRPPVADPAESAETEEQPEAEKDEEEQRSEQEASRPPPAAVQEVRSEKPTDQSKARFTVAPAWQRLQNAPASPSAGPAPQDGELEAAGPKDPELKAEPSSPAKAEPLQSPGRGRSSGSFTSKLQSSTPTEPPTAARAAEGAAAAEANPNSPFGVRLRKTTALLRLGSEEANSEPQVESPTHVPSFKNESPQPISNKPALSQPISNKPSVSQPISNKPALSQPISNKPALSQPISNKPALSQPISNKPALPKKPEVPGDAGVKLRRISEPASPRGASGGSDPPSWISVAKQKQKVYKETPLNEITVKKEEQEKKPTSLSNSKPVGASSKVAVEKENRRTLSVATPVPPQTPKPQAPPTPAKPTPHTDSPRMPPSSPAPASTPLKSPASTTPSVPSKPRSLTSPPFSPSAVPEKPASRPSALSRQGGSPSTALPQDEPPWMALAKKKAKAWSEMPQIVQ</sequence>
<evidence type="ECO:0000256" key="2">
    <source>
        <dbReference type="SAM" id="Phobius"/>
    </source>
</evidence>
<feature type="compositionally biased region" description="Polar residues" evidence="1">
    <location>
        <begin position="1194"/>
        <end position="1207"/>
    </location>
</feature>
<proteinExistence type="predicted"/>
<evidence type="ECO:0000313" key="5">
    <source>
        <dbReference type="Proteomes" id="UP000265020"/>
    </source>
</evidence>
<dbReference type="STRING" id="28743.ENSCVAP00000018339"/>
<feature type="compositionally biased region" description="Basic and acidic residues" evidence="1">
    <location>
        <begin position="434"/>
        <end position="467"/>
    </location>
</feature>
<dbReference type="Proteomes" id="UP000265020">
    <property type="component" value="Unassembled WGS sequence"/>
</dbReference>
<feature type="region of interest" description="Disordered" evidence="1">
    <location>
        <begin position="234"/>
        <end position="1233"/>
    </location>
</feature>
<feature type="region of interest" description="Disordered" evidence="1">
    <location>
        <begin position="48"/>
        <end position="92"/>
    </location>
</feature>
<feature type="compositionally biased region" description="Low complexity" evidence="1">
    <location>
        <begin position="1152"/>
        <end position="1167"/>
    </location>
</feature>
<feature type="compositionally biased region" description="Polar residues" evidence="1">
    <location>
        <begin position="962"/>
        <end position="1020"/>
    </location>
</feature>
<evidence type="ECO:0000256" key="1">
    <source>
        <dbReference type="SAM" id="MobiDB-lite"/>
    </source>
</evidence>
<reference evidence="4" key="1">
    <citation type="submission" date="2025-08" db="UniProtKB">
        <authorList>
            <consortium name="Ensembl"/>
        </authorList>
    </citation>
    <scope>IDENTIFICATION</scope>
</reference>
<feature type="compositionally biased region" description="Basic and acidic residues" evidence="1">
    <location>
        <begin position="305"/>
        <end position="318"/>
    </location>
</feature>
<feature type="compositionally biased region" description="Polar residues" evidence="1">
    <location>
        <begin position="891"/>
        <end position="902"/>
    </location>
</feature>
<feature type="compositionally biased region" description="Pro residues" evidence="1">
    <location>
        <begin position="1120"/>
        <end position="1137"/>
    </location>
</feature>
<name>A0A3Q2DI38_CYPVA</name>